<reference evidence="2" key="1">
    <citation type="submission" date="2016-10" db="EMBL/GenBank/DDBJ databases">
        <authorList>
            <person name="Varghese N."/>
            <person name="Submissions S."/>
        </authorList>
    </citation>
    <scope>NUCLEOTIDE SEQUENCE [LARGE SCALE GENOMIC DNA]</scope>
    <source>
        <strain evidence="2">OK042</strain>
    </source>
</reference>
<name>A0A1I3M139_9BACL</name>
<dbReference type="EMBL" id="FORT01000001">
    <property type="protein sequence ID" value="SFI90455.1"/>
    <property type="molecule type" value="Genomic_DNA"/>
</dbReference>
<dbReference type="Proteomes" id="UP000198915">
    <property type="component" value="Unassembled WGS sequence"/>
</dbReference>
<proteinExistence type="predicted"/>
<dbReference type="STRING" id="1884381.SAMN05518846_101482"/>
<protein>
    <submittedName>
        <fullName evidence="1">Mu-like prophage protein gp29</fullName>
    </submittedName>
</protein>
<organism evidence="1 2">
    <name type="scientific">Brevibacillus centrosporus</name>
    <dbReference type="NCBI Taxonomy" id="54910"/>
    <lineage>
        <taxon>Bacteria</taxon>
        <taxon>Bacillati</taxon>
        <taxon>Bacillota</taxon>
        <taxon>Bacilli</taxon>
        <taxon>Bacillales</taxon>
        <taxon>Paenibacillaceae</taxon>
        <taxon>Brevibacillus</taxon>
    </lineage>
</organism>
<dbReference type="InterPro" id="IPR009279">
    <property type="entry name" value="Portal_Mu"/>
</dbReference>
<evidence type="ECO:0000313" key="2">
    <source>
        <dbReference type="Proteomes" id="UP000198915"/>
    </source>
</evidence>
<sequence>MAQTPEMNRIAVVSVRDRFYSYPTSGLTPEKLARILRQADEGDIALQMEAFAEMEEKDLKLGSLLQTRKNAVLGLNWEVMPADESEEAKRRAELVKKAMEFEGLEDTLLDLLDAIGKGFSVCEIDWKYDQGVVMPNKIPWVDTRRFTFDLEGNMRLITDENPTGMLLPTNKFMIHRYKARSGSMVRAGIIRSCAWMYMFKNYSIKDWMTFLEVFGMPIRVGKYEPGTPDHDRAVLERAVQAIGSDAAAVISKNTMIEFIQTAQKSADPFKDMVALANSEMAQAVLGQTLSSDVGSSGSRALGQTHGEVRQDLLEADCKGLAETFRRYLFKPLIFFNFGDTHLLPWLKFHYEPPEDMLAAADLYKKVQDMGVALPANHVYEKFGIPQPKDGEAVLTAPKQSPVTTLSFSERDSIKPPRTNPAQANVDRFVQEAVQAAGDPIGQMLENIKQVIAKSSSFQEAKQQLEELIEKMEFDPLQDTLQQSIFAASLFGRKAVLDEVDQDG</sequence>
<keyword evidence="2" id="KW-1185">Reference proteome</keyword>
<gene>
    <name evidence="1" type="ORF">SAMN05518846_101482</name>
</gene>
<dbReference type="Pfam" id="PF06074">
    <property type="entry name" value="Portal_Mu"/>
    <property type="match status" value="1"/>
</dbReference>
<dbReference type="RefSeq" id="WP_092266350.1">
    <property type="nucleotide sequence ID" value="NZ_FORT01000001.1"/>
</dbReference>
<evidence type="ECO:0000313" key="1">
    <source>
        <dbReference type="EMBL" id="SFI90455.1"/>
    </source>
</evidence>
<dbReference type="AlphaFoldDB" id="A0A1I3M139"/>
<accession>A0A1I3M139</accession>